<reference evidence="2" key="1">
    <citation type="submission" date="2020-11" db="EMBL/GenBank/DDBJ databases">
        <authorList>
            <person name="Whitehead M."/>
        </authorList>
    </citation>
    <scope>NUCLEOTIDE SEQUENCE</scope>
    <source>
        <strain evidence="2">EGII</strain>
    </source>
</reference>
<feature type="compositionally biased region" description="Basic and acidic residues" evidence="1">
    <location>
        <begin position="56"/>
        <end position="74"/>
    </location>
</feature>
<protein>
    <submittedName>
        <fullName evidence="2">(Mediterranean fruit fly) hypothetical protein</fullName>
    </submittedName>
</protein>
<evidence type="ECO:0000313" key="2">
    <source>
        <dbReference type="EMBL" id="CAD7011627.1"/>
    </source>
</evidence>
<dbReference type="Proteomes" id="UP000606786">
    <property type="component" value="Unassembled WGS sequence"/>
</dbReference>
<dbReference type="AlphaFoldDB" id="A0A811V8N8"/>
<keyword evidence="3" id="KW-1185">Reference proteome</keyword>
<sequence>MKRNICASDSRKYERGRTRYHSSSGSDDNYPNERRISNIFPDYRHTSYDKYLNATGKHDSRSKMTDSGRKEFGERPPTPSPPIISSSKECIDTLVTLHHRPYAFQMMKKMRDL</sequence>
<evidence type="ECO:0000256" key="1">
    <source>
        <dbReference type="SAM" id="MobiDB-lite"/>
    </source>
</evidence>
<name>A0A811V8N8_CERCA</name>
<organism evidence="2 3">
    <name type="scientific">Ceratitis capitata</name>
    <name type="common">Mediterranean fruit fly</name>
    <name type="synonym">Tephritis capitata</name>
    <dbReference type="NCBI Taxonomy" id="7213"/>
    <lineage>
        <taxon>Eukaryota</taxon>
        <taxon>Metazoa</taxon>
        <taxon>Ecdysozoa</taxon>
        <taxon>Arthropoda</taxon>
        <taxon>Hexapoda</taxon>
        <taxon>Insecta</taxon>
        <taxon>Pterygota</taxon>
        <taxon>Neoptera</taxon>
        <taxon>Endopterygota</taxon>
        <taxon>Diptera</taxon>
        <taxon>Brachycera</taxon>
        <taxon>Muscomorpha</taxon>
        <taxon>Tephritoidea</taxon>
        <taxon>Tephritidae</taxon>
        <taxon>Ceratitis</taxon>
        <taxon>Ceratitis</taxon>
    </lineage>
</organism>
<evidence type="ECO:0000313" key="3">
    <source>
        <dbReference type="Proteomes" id="UP000606786"/>
    </source>
</evidence>
<feature type="region of interest" description="Disordered" evidence="1">
    <location>
        <begin position="54"/>
        <end position="86"/>
    </location>
</feature>
<comment type="caution">
    <text evidence="2">The sequence shown here is derived from an EMBL/GenBank/DDBJ whole genome shotgun (WGS) entry which is preliminary data.</text>
</comment>
<proteinExistence type="predicted"/>
<gene>
    <name evidence="2" type="ORF">CCAP1982_LOCUS19716</name>
</gene>
<feature type="region of interest" description="Disordered" evidence="1">
    <location>
        <begin position="1"/>
        <end position="33"/>
    </location>
</feature>
<accession>A0A811V8N8</accession>
<dbReference type="EMBL" id="CAJHJT010000056">
    <property type="protein sequence ID" value="CAD7011627.1"/>
    <property type="molecule type" value="Genomic_DNA"/>
</dbReference>